<dbReference type="AlphaFoldDB" id="X5M6P4"/>
<dbReference type="SUPFAM" id="SSF53474">
    <property type="entry name" value="alpha/beta-Hydrolases"/>
    <property type="match status" value="1"/>
</dbReference>
<keyword evidence="1" id="KW-0808">Transferase</keyword>
<dbReference type="InterPro" id="IPR029058">
    <property type="entry name" value="AB_hydrolase_fold"/>
</dbReference>
<evidence type="ECO:0000256" key="2">
    <source>
        <dbReference type="ARBA" id="ARBA00023315"/>
    </source>
</evidence>
<dbReference type="InterPro" id="IPR010941">
    <property type="entry name" value="PhaC_N"/>
</dbReference>
<dbReference type="EMBL" id="HG966617">
    <property type="protein sequence ID" value="CDO58708.1"/>
    <property type="molecule type" value="Genomic_DNA"/>
</dbReference>
<dbReference type="HOGENOM" id="CLU_017387_3_0_5"/>
<dbReference type="STRING" id="1458461.BN1012_Phect494"/>
<keyword evidence="2" id="KW-0012">Acyltransferase</keyword>
<dbReference type="PANTHER" id="PTHR36837:SF5">
    <property type="entry name" value="POLY-3-HYDROXYBUTYRATE SYNTHASE"/>
    <property type="match status" value="1"/>
</dbReference>
<dbReference type="PATRIC" id="fig|1458461.3.peg.493"/>
<dbReference type="Gene3D" id="3.40.50.1820">
    <property type="entry name" value="alpha/beta hydrolase"/>
    <property type="match status" value="1"/>
</dbReference>
<dbReference type="RefSeq" id="WP_043949588.1">
    <property type="nucleotide sequence ID" value="NZ_HG966617.1"/>
</dbReference>
<dbReference type="InterPro" id="IPR051321">
    <property type="entry name" value="PHA/PHB_synthase"/>
</dbReference>
<name>X5M6P4_9HYPH</name>
<feature type="domain" description="Poly-beta-hydroxybutyrate polymerase N-terminal" evidence="3">
    <location>
        <begin position="73"/>
        <end position="241"/>
    </location>
</feature>
<reference evidence="4 5" key="1">
    <citation type="journal article" date="2014" name="Front. Genet.">
        <title>Genome and metabolic network of "Candidatus Phaeomarinobacter ectocarpi" Ec32, a new candidate genus of Alphaproteobacteria frequently associated with brown algae.</title>
        <authorList>
            <person name="Dittami S.M."/>
            <person name="Barbeyron T."/>
            <person name="Boyen C."/>
            <person name="Cambefort J."/>
            <person name="Collet G."/>
            <person name="Delage L."/>
            <person name="Gobet A."/>
            <person name="Groisillier A."/>
            <person name="Leblanc C."/>
            <person name="Michel G."/>
            <person name="Scornet D."/>
            <person name="Siegel A."/>
            <person name="Tapia J.E."/>
            <person name="Tonon T."/>
        </authorList>
    </citation>
    <scope>NUCLEOTIDE SEQUENCE [LARGE SCALE GENOMIC DNA]</scope>
    <source>
        <strain evidence="4 5">Ec32</strain>
    </source>
</reference>
<dbReference type="OrthoDB" id="7208816at2"/>
<protein>
    <submittedName>
        <fullName evidence="4">Polyhydroxyalkanoic acid synthase</fullName>
    </submittedName>
</protein>
<evidence type="ECO:0000256" key="1">
    <source>
        <dbReference type="ARBA" id="ARBA00022679"/>
    </source>
</evidence>
<accession>X5M6P4</accession>
<evidence type="ECO:0000313" key="4">
    <source>
        <dbReference type="EMBL" id="CDO58708.1"/>
    </source>
</evidence>
<dbReference type="Pfam" id="PF07167">
    <property type="entry name" value="PhaC_N"/>
    <property type="match status" value="1"/>
</dbReference>
<dbReference type="GO" id="GO:0016746">
    <property type="term" value="F:acyltransferase activity"/>
    <property type="evidence" value="ECO:0007669"/>
    <property type="project" value="UniProtKB-KW"/>
</dbReference>
<keyword evidence="5" id="KW-1185">Reference proteome</keyword>
<evidence type="ECO:0000259" key="3">
    <source>
        <dbReference type="Pfam" id="PF07167"/>
    </source>
</evidence>
<proteinExistence type="predicted"/>
<dbReference type="PANTHER" id="PTHR36837">
    <property type="entry name" value="POLY(3-HYDROXYALKANOATE) POLYMERASE SUBUNIT PHAC"/>
    <property type="match status" value="1"/>
</dbReference>
<dbReference type="GO" id="GO:0042619">
    <property type="term" value="P:poly-hydroxybutyrate biosynthetic process"/>
    <property type="evidence" value="ECO:0007669"/>
    <property type="project" value="InterPro"/>
</dbReference>
<dbReference type="Proteomes" id="UP000032160">
    <property type="component" value="Chromosome I"/>
</dbReference>
<sequence length="557" mass="61382">MVKKSEIASTASESPSALSPLVGINQQDLMAAAGSILSGAIRHPFTVMKHGGALGRGMADVLLGLDKKTPNPKDRRFADPAWTGSPLHRRLFQAWETLADQADALVDDFGFEGSEKTRTQIVTRIFTDALAPSNTLLNPAALKQAIDTGGASLLNGASNLVSDVRTNGMLPRMVDTEPFKVGENVACTPGSVVYRTDMLELIQYTPQTPKVYARPLLFIPPQINKFYVLDLSPEKSLVKYLVSQGHQIFVASWRNPQPEHRDWGLGDYVTELDQAVDAILKITKSDSLNVSGGCSGGITQAAFLSHLATKNDKRVNSATFWVCVLDPQPDDSDLGSLISPSSIEIARNRSKSKGVLTGRDLSTIFAWLRPNDLIWNYVVNNYLMGRKPPAFDVLFWNQDSTNLSAQLHSDYLDLYIKRPFVNPGSMDLLDEPLDISQVDMDAFIVAGTTDHITPWKACYRTTTMLPGNIEFVLSNSGHIQSILNPPENPKAKYFTNPDLSGDADEWLEGAEAVNESWWVRWLGWLNERSGEQVPAPKKTGDRKYRVIEAAPGSYVFD</sequence>
<evidence type="ECO:0000313" key="5">
    <source>
        <dbReference type="Proteomes" id="UP000032160"/>
    </source>
</evidence>
<gene>
    <name evidence="4" type="ORF">BN1012_Phect494</name>
</gene>
<organism evidence="4 5">
    <name type="scientific">Candidatus Phaeomarinibacter ectocarpi</name>
    <dbReference type="NCBI Taxonomy" id="1458461"/>
    <lineage>
        <taxon>Bacteria</taxon>
        <taxon>Pseudomonadati</taxon>
        <taxon>Pseudomonadota</taxon>
        <taxon>Alphaproteobacteria</taxon>
        <taxon>Hyphomicrobiales</taxon>
        <taxon>Parvibaculaceae</taxon>
        <taxon>Candidatus Phaeomarinibacter</taxon>
    </lineage>
</organism>
<dbReference type="KEGG" id="pect:BN1012_Phect494"/>